<accession>A0A8H3M7D6</accession>
<evidence type="ECO:0000313" key="4">
    <source>
        <dbReference type="Proteomes" id="UP000615446"/>
    </source>
</evidence>
<name>A0A8H3M7D6_9GLOM</name>
<protein>
    <submittedName>
        <fullName evidence="3">Uncharacterized protein</fullName>
    </submittedName>
</protein>
<gene>
    <name evidence="3" type="ORF">RCL2_002561800</name>
</gene>
<reference evidence="3" key="1">
    <citation type="submission" date="2019-10" db="EMBL/GenBank/DDBJ databases">
        <title>Conservation and host-specific expression of non-tandemly repeated heterogenous ribosome RNA gene in arbuscular mycorrhizal fungi.</title>
        <authorList>
            <person name="Maeda T."/>
            <person name="Kobayashi Y."/>
            <person name="Nakagawa T."/>
            <person name="Ezawa T."/>
            <person name="Yamaguchi K."/>
            <person name="Bino T."/>
            <person name="Nishimoto Y."/>
            <person name="Shigenobu S."/>
            <person name="Kawaguchi M."/>
        </authorList>
    </citation>
    <scope>NUCLEOTIDE SEQUENCE</scope>
    <source>
        <strain evidence="3">HR1</strain>
    </source>
</reference>
<evidence type="ECO:0000313" key="3">
    <source>
        <dbReference type="EMBL" id="GES99101.1"/>
    </source>
</evidence>
<evidence type="ECO:0000256" key="1">
    <source>
        <dbReference type="SAM" id="Coils"/>
    </source>
</evidence>
<proteinExistence type="predicted"/>
<organism evidence="3 4">
    <name type="scientific">Rhizophagus clarus</name>
    <dbReference type="NCBI Taxonomy" id="94130"/>
    <lineage>
        <taxon>Eukaryota</taxon>
        <taxon>Fungi</taxon>
        <taxon>Fungi incertae sedis</taxon>
        <taxon>Mucoromycota</taxon>
        <taxon>Glomeromycotina</taxon>
        <taxon>Glomeromycetes</taxon>
        <taxon>Glomerales</taxon>
        <taxon>Glomeraceae</taxon>
        <taxon>Rhizophagus</taxon>
    </lineage>
</organism>
<comment type="caution">
    <text evidence="3">The sequence shown here is derived from an EMBL/GenBank/DDBJ whole genome shotgun (WGS) entry which is preliminary data.</text>
</comment>
<keyword evidence="1" id="KW-0175">Coiled coil</keyword>
<dbReference type="EMBL" id="BLAL01000278">
    <property type="protein sequence ID" value="GES99101.1"/>
    <property type="molecule type" value="Genomic_DNA"/>
</dbReference>
<feature type="coiled-coil region" evidence="1">
    <location>
        <begin position="109"/>
        <end position="150"/>
    </location>
</feature>
<sequence length="229" mass="27533">MTKKDKRRRNKNKNKNKNEEKKDIQSEIVIKSVNIISSPQQSEQSKQPAVEKSEDEIASNIFFEKSFNEELKEVLLELDQNTKSNDLYKKYEDIHCMNYEKKMRSREGYERLRRENEELWKKNEDLSKKIVNLNQRVQELECERRKQAGLRYRVWIKGFMMMLAIEFQGIESYPDLKVILIAEKPYKSQAYWKYSTLFHIDKNQTIETAIQELNELDFPQDSEKHKSPL</sequence>
<evidence type="ECO:0000256" key="2">
    <source>
        <dbReference type="SAM" id="MobiDB-lite"/>
    </source>
</evidence>
<dbReference type="AlphaFoldDB" id="A0A8H3M7D6"/>
<feature type="region of interest" description="Disordered" evidence="2">
    <location>
        <begin position="1"/>
        <end position="25"/>
    </location>
</feature>
<feature type="compositionally biased region" description="Basic residues" evidence="2">
    <location>
        <begin position="1"/>
        <end position="15"/>
    </location>
</feature>
<feature type="compositionally biased region" description="Basic and acidic residues" evidence="2">
    <location>
        <begin position="16"/>
        <end position="25"/>
    </location>
</feature>
<dbReference type="Proteomes" id="UP000615446">
    <property type="component" value="Unassembled WGS sequence"/>
</dbReference>